<dbReference type="SUPFAM" id="SSF46600">
    <property type="entry name" value="C-terminal UvrC-binding domain of UvrB"/>
    <property type="match status" value="1"/>
</dbReference>
<dbReference type="InterPro" id="IPR001943">
    <property type="entry name" value="UVR_dom"/>
</dbReference>
<name>A0A1G2U0K4_9BACT</name>
<evidence type="ECO:0000313" key="5">
    <source>
        <dbReference type="Proteomes" id="UP000176800"/>
    </source>
</evidence>
<dbReference type="EMBL" id="MHWE01000023">
    <property type="protein sequence ID" value="OHB03057.1"/>
    <property type="molecule type" value="Genomic_DNA"/>
</dbReference>
<proteinExistence type="predicted"/>
<dbReference type="InterPro" id="IPR036876">
    <property type="entry name" value="UVR_dom_sf"/>
</dbReference>
<comment type="caution">
    <text evidence="4">The sequence shown here is derived from an EMBL/GenBank/DDBJ whole genome shotgun (WGS) entry which is preliminary data.</text>
</comment>
<feature type="domain" description="GIY-YIG" evidence="2">
    <location>
        <begin position="15"/>
        <end position="128"/>
    </location>
</feature>
<reference evidence="4 5" key="1">
    <citation type="journal article" date="2016" name="Nat. Commun.">
        <title>Thousands of microbial genomes shed light on interconnected biogeochemical processes in an aquifer system.</title>
        <authorList>
            <person name="Anantharaman K."/>
            <person name="Brown C.T."/>
            <person name="Hug L.A."/>
            <person name="Sharon I."/>
            <person name="Castelle C.J."/>
            <person name="Probst A.J."/>
            <person name="Thomas B.C."/>
            <person name="Singh A."/>
            <person name="Wilkins M.J."/>
            <person name="Karaoz U."/>
            <person name="Brodie E.L."/>
            <person name="Williams K.H."/>
            <person name="Hubbard S.S."/>
            <person name="Banfield J.F."/>
        </authorList>
    </citation>
    <scope>NUCLEOTIDE SEQUENCE [LARGE SCALE GENOMIC DNA]</scope>
</reference>
<dbReference type="Gene3D" id="3.30.420.340">
    <property type="entry name" value="UvrC, RNAse H endonuclease domain"/>
    <property type="match status" value="1"/>
</dbReference>
<dbReference type="PANTHER" id="PTHR30562:SF1">
    <property type="entry name" value="UVRABC SYSTEM PROTEIN C"/>
    <property type="match status" value="1"/>
</dbReference>
<dbReference type="PROSITE" id="PS50165">
    <property type="entry name" value="UVRC"/>
    <property type="match status" value="1"/>
</dbReference>
<evidence type="ECO:0000259" key="3">
    <source>
        <dbReference type="PROSITE" id="PS50165"/>
    </source>
</evidence>
<dbReference type="Gene3D" id="4.10.860.10">
    <property type="entry name" value="UVR domain"/>
    <property type="match status" value="1"/>
</dbReference>
<accession>A0A1G2U0K4</accession>
<dbReference type="SUPFAM" id="SSF82771">
    <property type="entry name" value="GIY-YIG endonuclease"/>
    <property type="match status" value="1"/>
</dbReference>
<dbReference type="InterPro" id="IPR038476">
    <property type="entry name" value="UvrC_RNase_H_dom_sf"/>
</dbReference>
<evidence type="ECO:0000313" key="4">
    <source>
        <dbReference type="EMBL" id="OHB03057.1"/>
    </source>
</evidence>
<dbReference type="InterPro" id="IPR047296">
    <property type="entry name" value="GIY-YIG_UvrC_Cho"/>
</dbReference>
<dbReference type="PANTHER" id="PTHR30562">
    <property type="entry name" value="UVRC/OXIDOREDUCTASE"/>
    <property type="match status" value="1"/>
</dbReference>
<dbReference type="InterPro" id="IPR001162">
    <property type="entry name" value="UvrC_RNase_H_dom"/>
</dbReference>
<dbReference type="Pfam" id="PF08459">
    <property type="entry name" value="UvrC_RNaseH_dom"/>
    <property type="match status" value="1"/>
</dbReference>
<organism evidence="4 5">
    <name type="scientific">Candidatus Zambryskibacteria bacterium RIFCSPLOWO2_01_FULL_45_21</name>
    <dbReference type="NCBI Taxonomy" id="1802761"/>
    <lineage>
        <taxon>Bacteria</taxon>
        <taxon>Candidatus Zambryskiibacteriota</taxon>
    </lineage>
</organism>
<evidence type="ECO:0000259" key="2">
    <source>
        <dbReference type="PROSITE" id="PS50164"/>
    </source>
</evidence>
<dbReference type="AlphaFoldDB" id="A0A1G2U0K4"/>
<dbReference type="Proteomes" id="UP000176800">
    <property type="component" value="Unassembled WGS sequence"/>
</dbReference>
<dbReference type="InterPro" id="IPR035901">
    <property type="entry name" value="GIY-YIG_endonuc_sf"/>
</dbReference>
<feature type="domain" description="UVR" evidence="1">
    <location>
        <begin position="254"/>
        <end position="289"/>
    </location>
</feature>
<dbReference type="CDD" id="cd10434">
    <property type="entry name" value="GIY-YIG_UvrC_Cho"/>
    <property type="match status" value="1"/>
</dbReference>
<dbReference type="GO" id="GO:0009380">
    <property type="term" value="C:excinuclease repair complex"/>
    <property type="evidence" value="ECO:0007669"/>
    <property type="project" value="TreeGrafter"/>
</dbReference>
<dbReference type="GO" id="GO:0009381">
    <property type="term" value="F:excinuclease ABC activity"/>
    <property type="evidence" value="ECO:0007669"/>
    <property type="project" value="InterPro"/>
</dbReference>
<gene>
    <name evidence="4" type="ORF">A3B14_00125</name>
</gene>
<dbReference type="InterPro" id="IPR000305">
    <property type="entry name" value="GIY-YIG_endonuc"/>
</dbReference>
<sequence length="460" mass="52223">MIAKNTKKILTKIPDSPGVYFFTNKKIEARINSPERLTSSSLPVPNWYVRAGRAGNKESGILYIGKATSLRSRVRSYFSSDLVDTRGPLIARMIGEIADIKWEKTDSVLEALILEANYIKKFQPTYNSREKDNKSFNYVVITDENFPRVLIVRGRELEQKTKDEKLKTAYTAGPFPNGSQLKEALRIIRKIFPFRDRCVPFKEAQSSKLKAKSFGGCFNRQIGLCPGVCTGEINENDYKKTTKNIELIFQGRKKQVLKNLEKEMRVFAKEREFEKASQIKSKVFALQHIQDVALIKKDKLTTYNSQLKTSFRIEAYDIAHIGGAGTAGVMVVIENGEPEPADYRKFKIRGISGKVGVDDTANLKEVLTRRLGHLNWPLPNLIVVDGGVAQINAARQALEERNFNIEVVSVVKDEKHRPRDIIGGKAKIENLKNEILLANSEAHRFALAYHRKLIRRGRFH</sequence>
<dbReference type="Pfam" id="PF01541">
    <property type="entry name" value="GIY-YIG"/>
    <property type="match status" value="1"/>
</dbReference>
<evidence type="ECO:0000259" key="1">
    <source>
        <dbReference type="PROSITE" id="PS50151"/>
    </source>
</evidence>
<protein>
    <recommendedName>
        <fullName evidence="6">Excinuclease ABC subunit C</fullName>
    </recommendedName>
</protein>
<dbReference type="Gene3D" id="3.40.1440.10">
    <property type="entry name" value="GIY-YIG endonuclease"/>
    <property type="match status" value="1"/>
</dbReference>
<dbReference type="PROSITE" id="PS50151">
    <property type="entry name" value="UVR"/>
    <property type="match status" value="1"/>
</dbReference>
<evidence type="ECO:0008006" key="6">
    <source>
        <dbReference type="Google" id="ProtNLM"/>
    </source>
</evidence>
<dbReference type="PROSITE" id="PS50164">
    <property type="entry name" value="GIY_YIG"/>
    <property type="match status" value="1"/>
</dbReference>
<feature type="domain" description="UvrC family homology region profile" evidence="3">
    <location>
        <begin position="268"/>
        <end position="398"/>
    </location>
</feature>
<dbReference type="InterPro" id="IPR050066">
    <property type="entry name" value="UvrABC_protein_C"/>
</dbReference>
<dbReference type="GO" id="GO:0006289">
    <property type="term" value="P:nucleotide-excision repair"/>
    <property type="evidence" value="ECO:0007669"/>
    <property type="project" value="InterPro"/>
</dbReference>
<dbReference type="SMART" id="SM00465">
    <property type="entry name" value="GIYc"/>
    <property type="match status" value="1"/>
</dbReference>